<accession>A0A821QES2</accession>
<gene>
    <name evidence="1" type="ORF">UJA718_LOCUS42257</name>
</gene>
<organism evidence="1 2">
    <name type="scientific">Rotaria socialis</name>
    <dbReference type="NCBI Taxonomy" id="392032"/>
    <lineage>
        <taxon>Eukaryota</taxon>
        <taxon>Metazoa</taxon>
        <taxon>Spiralia</taxon>
        <taxon>Gnathifera</taxon>
        <taxon>Rotifera</taxon>
        <taxon>Eurotatoria</taxon>
        <taxon>Bdelloidea</taxon>
        <taxon>Philodinida</taxon>
        <taxon>Philodinidae</taxon>
        <taxon>Rotaria</taxon>
    </lineage>
</organism>
<keyword evidence="2" id="KW-1185">Reference proteome</keyword>
<sequence length="115" mass="12979">MNTSNTLLCIQVVIDNKPIFIGTYHMPCKFKEPDVMSIHALVVKDLMFQLADGQDVILAGDFNATPSDICYKVFTEEDSLSGNLPKSSNYEIFFRPNVEHVFKSAYREKNASEPV</sequence>
<protein>
    <recommendedName>
        <fullName evidence="3">Endonuclease/exonuclease/phosphatase domain-containing protein</fullName>
    </recommendedName>
</protein>
<name>A0A821QES2_9BILA</name>
<dbReference type="AlphaFoldDB" id="A0A821QES2"/>
<dbReference type="Proteomes" id="UP000663873">
    <property type="component" value="Unassembled WGS sequence"/>
</dbReference>
<feature type="non-terminal residue" evidence="1">
    <location>
        <position position="115"/>
    </location>
</feature>
<evidence type="ECO:0000313" key="2">
    <source>
        <dbReference type="Proteomes" id="UP000663873"/>
    </source>
</evidence>
<reference evidence="1" key="1">
    <citation type="submission" date="2021-02" db="EMBL/GenBank/DDBJ databases">
        <authorList>
            <person name="Nowell W R."/>
        </authorList>
    </citation>
    <scope>NUCLEOTIDE SEQUENCE</scope>
</reference>
<dbReference type="Gene3D" id="3.60.10.10">
    <property type="entry name" value="Endonuclease/exonuclease/phosphatase"/>
    <property type="match status" value="1"/>
</dbReference>
<proteinExistence type="predicted"/>
<evidence type="ECO:0000313" key="1">
    <source>
        <dbReference type="EMBL" id="CAF4823285.1"/>
    </source>
</evidence>
<evidence type="ECO:0008006" key="3">
    <source>
        <dbReference type="Google" id="ProtNLM"/>
    </source>
</evidence>
<dbReference type="InterPro" id="IPR036691">
    <property type="entry name" value="Endo/exonu/phosph_ase_sf"/>
</dbReference>
<dbReference type="SUPFAM" id="SSF56219">
    <property type="entry name" value="DNase I-like"/>
    <property type="match status" value="1"/>
</dbReference>
<comment type="caution">
    <text evidence="1">The sequence shown here is derived from an EMBL/GenBank/DDBJ whole genome shotgun (WGS) entry which is preliminary data.</text>
</comment>
<dbReference type="EMBL" id="CAJOBP010053617">
    <property type="protein sequence ID" value="CAF4823285.1"/>
    <property type="molecule type" value="Genomic_DNA"/>
</dbReference>